<reference evidence="2 3" key="1">
    <citation type="journal article" date="2016" name="Sci. Rep.">
        <title>Insights into Adaptations to a Near-Obligate Nematode Endoparasitic Lifestyle from the Finished Genome of Drechmeria coniospora.</title>
        <authorList>
            <person name="Zhang L."/>
            <person name="Zhou Z."/>
            <person name="Guo Q."/>
            <person name="Fokkens L."/>
            <person name="Miskei M."/>
            <person name="Pocsi I."/>
            <person name="Zhang W."/>
            <person name="Chen M."/>
            <person name="Wang L."/>
            <person name="Sun Y."/>
            <person name="Donzelli B.G."/>
            <person name="Gibson D.M."/>
            <person name="Nelson D.R."/>
            <person name="Luo J.G."/>
            <person name="Rep M."/>
            <person name="Liu H."/>
            <person name="Yang S."/>
            <person name="Wang J."/>
            <person name="Krasnoff S.B."/>
            <person name="Xu Y."/>
            <person name="Molnar I."/>
            <person name="Lin M."/>
        </authorList>
    </citation>
    <scope>NUCLEOTIDE SEQUENCE [LARGE SCALE GENOMIC DNA]</scope>
    <source>
        <strain evidence="2 3">ARSEF 6962</strain>
    </source>
</reference>
<protein>
    <submittedName>
        <fullName evidence="2">Uncharacterized protein</fullName>
    </submittedName>
</protein>
<accession>A0A151GP99</accession>
<dbReference type="EMBL" id="LAYC01000001">
    <property type="protein sequence ID" value="KYK58939.1"/>
    <property type="molecule type" value="Genomic_DNA"/>
</dbReference>
<evidence type="ECO:0000313" key="2">
    <source>
        <dbReference type="EMBL" id="KYK58939.1"/>
    </source>
</evidence>
<feature type="region of interest" description="Disordered" evidence="1">
    <location>
        <begin position="51"/>
        <end position="75"/>
    </location>
</feature>
<keyword evidence="3" id="KW-1185">Reference proteome</keyword>
<evidence type="ECO:0000256" key="1">
    <source>
        <dbReference type="SAM" id="MobiDB-lite"/>
    </source>
</evidence>
<comment type="caution">
    <text evidence="2">The sequence shown here is derived from an EMBL/GenBank/DDBJ whole genome shotgun (WGS) entry which is preliminary data.</text>
</comment>
<gene>
    <name evidence="2" type="ORF">DCS_00066</name>
</gene>
<name>A0A151GP99_DRECN</name>
<sequence>MDTPTAASPRHRDRVPAFSNRREGRSDETWEPGEMWTVEAGSPLAPYVSVHDGIEGEEKNETDEEENKGTSEGFV</sequence>
<organism evidence="2 3">
    <name type="scientific">Drechmeria coniospora</name>
    <name type="common">Nematophagous fungus</name>
    <name type="synonym">Meria coniospora</name>
    <dbReference type="NCBI Taxonomy" id="98403"/>
    <lineage>
        <taxon>Eukaryota</taxon>
        <taxon>Fungi</taxon>
        <taxon>Dikarya</taxon>
        <taxon>Ascomycota</taxon>
        <taxon>Pezizomycotina</taxon>
        <taxon>Sordariomycetes</taxon>
        <taxon>Hypocreomycetidae</taxon>
        <taxon>Hypocreales</taxon>
        <taxon>Ophiocordycipitaceae</taxon>
        <taxon>Drechmeria</taxon>
    </lineage>
</organism>
<feature type="region of interest" description="Disordered" evidence="1">
    <location>
        <begin position="1"/>
        <end position="35"/>
    </location>
</feature>
<evidence type="ECO:0000313" key="3">
    <source>
        <dbReference type="Proteomes" id="UP000076580"/>
    </source>
</evidence>
<dbReference type="AlphaFoldDB" id="A0A151GP99"/>
<dbReference type="GeneID" id="63712709"/>
<dbReference type="Proteomes" id="UP000076580">
    <property type="component" value="Chromosome 01"/>
</dbReference>
<proteinExistence type="predicted"/>
<dbReference type="InParanoid" id="A0A151GP99"/>
<dbReference type="RefSeq" id="XP_040658291.1">
    <property type="nucleotide sequence ID" value="XM_040797408.1"/>
</dbReference>